<dbReference type="RefSeq" id="WP_106345203.1">
    <property type="nucleotide sequence ID" value="NZ_PVNE01000012.1"/>
</dbReference>
<evidence type="ECO:0000313" key="2">
    <source>
        <dbReference type="Proteomes" id="UP000237797"/>
    </source>
</evidence>
<comment type="caution">
    <text evidence="1">The sequence shown here is derived from an EMBL/GenBank/DDBJ whole genome shotgun (WGS) entry which is preliminary data.</text>
</comment>
<keyword evidence="2" id="KW-1185">Reference proteome</keyword>
<accession>A0A2T0LER0</accession>
<dbReference type="AlphaFoldDB" id="A0A2T0LER0"/>
<dbReference type="EMBL" id="PVNE01000012">
    <property type="protein sequence ID" value="PRX40601.1"/>
    <property type="molecule type" value="Genomic_DNA"/>
</dbReference>
<protein>
    <recommendedName>
        <fullName evidence="3">Neutral/alkaline ceramidase-like enzyme</fullName>
    </recommendedName>
</protein>
<dbReference type="OrthoDB" id="337762at2"/>
<gene>
    <name evidence="1" type="ORF">CLV97_11279</name>
</gene>
<reference evidence="1 2" key="1">
    <citation type="submission" date="2018-03" db="EMBL/GenBank/DDBJ databases">
        <title>Genomic Encyclopedia of Archaeal and Bacterial Type Strains, Phase II (KMG-II): from individual species to whole genera.</title>
        <authorList>
            <person name="Goeker M."/>
        </authorList>
    </citation>
    <scope>NUCLEOTIDE SEQUENCE [LARGE SCALE GENOMIC DNA]</scope>
    <source>
        <strain evidence="1 2">DSM 44946</strain>
    </source>
</reference>
<evidence type="ECO:0000313" key="1">
    <source>
        <dbReference type="EMBL" id="PRX40601.1"/>
    </source>
</evidence>
<dbReference type="Proteomes" id="UP000237797">
    <property type="component" value="Unassembled WGS sequence"/>
</dbReference>
<organism evidence="1 2">
    <name type="scientific">Planifilum fimeticola</name>
    <dbReference type="NCBI Taxonomy" id="201975"/>
    <lineage>
        <taxon>Bacteria</taxon>
        <taxon>Bacillati</taxon>
        <taxon>Bacillota</taxon>
        <taxon>Bacilli</taxon>
        <taxon>Bacillales</taxon>
        <taxon>Thermoactinomycetaceae</taxon>
        <taxon>Planifilum</taxon>
    </lineage>
</organism>
<sequence>MKVGVSAGKLPSRIGMPLSGYRPIRRSSAEHRPLYVRVTLFESGAGELFIAILIDALAVGKKWSEQMKGRIRRLFPDRRVYVAIASTHSHSSHVNALCGDEVVVLVFPDVFAAAGPDEEWSRAVLESVLKAFRSLDNLTAVRLYSRAVSGVGASRRERGTYMWLPLQVAQFICADHPPIVWANFPCHPTVLGRGHTWISPDLHGSAAQMLQERGYRVGGVWNGPAADISTRFTRRESSVGELERLSCRLAGHIGDLLNRRSWEREIRPSNLAACEWSYLLHPKLRPGKPPPDSAQSEDIMEGIRALSRVTLSSELLSVSIWKFDSWTIRWVPGELPLSAFLRDRMASTRFPADRWIIGYANDYPGYLMPEEDGSYESVMTLYNPKEIRRLIDELREPI</sequence>
<evidence type="ECO:0008006" key="3">
    <source>
        <dbReference type="Google" id="ProtNLM"/>
    </source>
</evidence>
<proteinExistence type="predicted"/>
<name>A0A2T0LER0_9BACL</name>